<dbReference type="Proteomes" id="UP001579974">
    <property type="component" value="Unassembled WGS sequence"/>
</dbReference>
<keyword evidence="4" id="KW-1185">Reference proteome</keyword>
<dbReference type="InterPro" id="IPR006323">
    <property type="entry name" value="Phosphonoacetald_hydro"/>
</dbReference>
<comment type="subunit">
    <text evidence="2">Homodimer.</text>
</comment>
<feature type="active site" description="Schiff-base intermediate with substrate" evidence="2">
    <location>
        <position position="56"/>
    </location>
</feature>
<dbReference type="Gene3D" id="1.10.150.240">
    <property type="entry name" value="Putative phosphatase, domain 2"/>
    <property type="match status" value="1"/>
</dbReference>
<dbReference type="InterPro" id="IPR050155">
    <property type="entry name" value="HAD-like_hydrolase_sf"/>
</dbReference>
<feature type="binding site" evidence="2">
    <location>
        <position position="189"/>
    </location>
    <ligand>
        <name>Mg(2+)</name>
        <dbReference type="ChEBI" id="CHEBI:18420"/>
    </ligand>
</feature>
<accession>A0ABV5AGX8</accession>
<organism evidence="3 4">
    <name type="scientific">Alicyclobacillus fastidiosus</name>
    <dbReference type="NCBI Taxonomy" id="392011"/>
    <lineage>
        <taxon>Bacteria</taxon>
        <taxon>Bacillati</taxon>
        <taxon>Bacillota</taxon>
        <taxon>Bacilli</taxon>
        <taxon>Bacillales</taxon>
        <taxon>Alicyclobacillaceae</taxon>
        <taxon>Alicyclobacillus</taxon>
    </lineage>
</organism>
<dbReference type="InterPro" id="IPR023214">
    <property type="entry name" value="HAD_sf"/>
</dbReference>
<dbReference type="EC" id="3.11.1.1" evidence="2"/>
<gene>
    <name evidence="2" type="primary">phnX</name>
    <name evidence="3" type="ORF">KKP3000_000142</name>
</gene>
<dbReference type="SFLD" id="SFLDG01129">
    <property type="entry name" value="C1.5:_HAD__Beta-PGM__Phosphata"/>
    <property type="match status" value="1"/>
</dbReference>
<evidence type="ECO:0000256" key="1">
    <source>
        <dbReference type="ARBA" id="ARBA00023270"/>
    </source>
</evidence>
<dbReference type="HAMAP" id="MF_01375">
    <property type="entry name" value="PhnX"/>
    <property type="match status" value="1"/>
</dbReference>
<dbReference type="Pfam" id="PF00702">
    <property type="entry name" value="Hydrolase"/>
    <property type="match status" value="1"/>
</dbReference>
<comment type="cofactor">
    <cofactor evidence="2">
        <name>Mg(2+)</name>
        <dbReference type="ChEBI" id="CHEBI:18420"/>
    </cofactor>
    <text evidence="2">Binds 1 Mg(2+) ion per subunit.</text>
</comment>
<protein>
    <recommendedName>
        <fullName evidence="2">Phosphonoacetaldehyde hydrolase</fullName>
        <shortName evidence="2">Phosphonatase</shortName>
        <ecNumber evidence="2">3.11.1.1</ecNumber>
    </recommendedName>
    <alternativeName>
        <fullName evidence="2">Phosphonoacetaldehyde phosphonohydrolase</fullName>
    </alternativeName>
</protein>
<keyword evidence="2" id="KW-0479">Metal-binding</keyword>
<reference evidence="3 4" key="1">
    <citation type="journal article" date="2024" name="Int. J. Mol. Sci.">
        <title>Exploration of Alicyclobacillus spp. Genome in Search of Antibiotic Resistance.</title>
        <authorList>
            <person name="Bucka-Kolendo J."/>
            <person name="Kiousi D.E."/>
            <person name="Dekowska A."/>
            <person name="Mikolajczuk-Szczyrba A."/>
            <person name="Karadedos D.M."/>
            <person name="Michael P."/>
            <person name="Galanis A."/>
            <person name="Sokolowska B."/>
        </authorList>
    </citation>
    <scope>NUCLEOTIDE SEQUENCE [LARGE SCALE GENOMIC DNA]</scope>
    <source>
        <strain evidence="3 4">KKP 3000</strain>
    </source>
</reference>
<dbReference type="InterPro" id="IPR023198">
    <property type="entry name" value="PGP-like_dom2"/>
</dbReference>
<comment type="catalytic activity">
    <reaction evidence="2">
        <text>phosphonoacetaldehyde + H2O = acetaldehyde + phosphate + H(+)</text>
        <dbReference type="Rhea" id="RHEA:18905"/>
        <dbReference type="ChEBI" id="CHEBI:15343"/>
        <dbReference type="ChEBI" id="CHEBI:15377"/>
        <dbReference type="ChEBI" id="CHEBI:15378"/>
        <dbReference type="ChEBI" id="CHEBI:43474"/>
        <dbReference type="ChEBI" id="CHEBI:58383"/>
        <dbReference type="EC" id="3.11.1.1"/>
    </reaction>
</comment>
<comment type="caution">
    <text evidence="3">The sequence shown here is derived from an EMBL/GenBank/DDBJ whole genome shotgun (WGS) entry which is preliminary data.</text>
</comment>
<comment type="function">
    <text evidence="2">Involved in phosphonate degradation.</text>
</comment>
<feature type="binding site" evidence="2">
    <location>
        <position position="17"/>
    </location>
    <ligand>
        <name>Mg(2+)</name>
        <dbReference type="ChEBI" id="CHEBI:18420"/>
    </ligand>
</feature>
<dbReference type="EMBL" id="JBDXSU010000010">
    <property type="protein sequence ID" value="MFB5191371.1"/>
    <property type="molecule type" value="Genomic_DNA"/>
</dbReference>
<dbReference type="GO" id="GO:0050194">
    <property type="term" value="F:phosphonoacetaldehyde hydrolase activity"/>
    <property type="evidence" value="ECO:0007669"/>
    <property type="project" value="UniProtKB-EC"/>
</dbReference>
<dbReference type="NCBIfam" id="TIGR01422">
    <property type="entry name" value="phosphonatase"/>
    <property type="match status" value="1"/>
</dbReference>
<dbReference type="PANTHER" id="PTHR43434">
    <property type="entry name" value="PHOSPHOGLYCOLATE PHOSPHATASE"/>
    <property type="match status" value="1"/>
</dbReference>
<sequence length="282" mass="30791">MENRQAKSIRGVIFDWAGTVVDYGCFAPIYGLVEAFQAFGVDVPLSTARQDMGLAKWDHIRKLLAMPSVEESFQKAHGRPSTEKDIDAIHDHLETGLLLRLRDFAAPIDGVVDMVDQLASGGIHIGSTTGYTRPMMDVILPIAMEAGYRPQVVVTPSEVPAGRPAPWMCYENAKRLGIYPMDQLVKVGDTLVDIDEGRNAGMWTVGVIEGSNLLGLSQTEVVAMDPSDLKLKKKHVMEQMTERGADIVIDRIVDLPDAIVAIEQSLATGGRPCEGHRELAQA</sequence>
<keyword evidence="2" id="KW-0460">Magnesium</keyword>
<keyword evidence="2 3" id="KW-0378">Hydrolase</keyword>
<dbReference type="PANTHER" id="PTHR43434:SF19">
    <property type="entry name" value="PHOSPHONOACETALDEHYDE HYDROLASE"/>
    <property type="match status" value="1"/>
</dbReference>
<dbReference type="SFLD" id="SFLDG01135">
    <property type="entry name" value="C1.5.6:_HAD__Beta-PGM__Phospha"/>
    <property type="match status" value="1"/>
</dbReference>
<dbReference type="SFLD" id="SFLDS00003">
    <property type="entry name" value="Haloacid_Dehalogenase"/>
    <property type="match status" value="1"/>
</dbReference>
<name>A0ABV5AGX8_9BACL</name>
<evidence type="ECO:0000313" key="4">
    <source>
        <dbReference type="Proteomes" id="UP001579974"/>
    </source>
</evidence>
<feature type="active site" description="Nucleophile" evidence="2">
    <location>
        <position position="15"/>
    </location>
</feature>
<keyword evidence="1 2" id="KW-0704">Schiff base</keyword>
<dbReference type="RefSeq" id="WP_275473984.1">
    <property type="nucleotide sequence ID" value="NZ_CP162940.1"/>
</dbReference>
<dbReference type="Gene3D" id="3.40.50.1000">
    <property type="entry name" value="HAD superfamily/HAD-like"/>
    <property type="match status" value="1"/>
</dbReference>
<feature type="binding site" evidence="2">
    <location>
        <position position="15"/>
    </location>
    <ligand>
        <name>Mg(2+)</name>
        <dbReference type="ChEBI" id="CHEBI:18420"/>
    </ligand>
</feature>
<comment type="similarity">
    <text evidence="2">Belongs to the HAD-like hydrolase superfamily. PhnX family.</text>
</comment>
<evidence type="ECO:0000256" key="2">
    <source>
        <dbReference type="HAMAP-Rule" id="MF_01375"/>
    </source>
</evidence>
<dbReference type="InterPro" id="IPR036412">
    <property type="entry name" value="HAD-like_sf"/>
</dbReference>
<dbReference type="SUPFAM" id="SSF56784">
    <property type="entry name" value="HAD-like"/>
    <property type="match status" value="1"/>
</dbReference>
<evidence type="ECO:0000313" key="3">
    <source>
        <dbReference type="EMBL" id="MFB5191371.1"/>
    </source>
</evidence>
<proteinExistence type="inferred from homology"/>